<feature type="compositionally biased region" description="Low complexity" evidence="1">
    <location>
        <begin position="280"/>
        <end position="298"/>
    </location>
</feature>
<dbReference type="AlphaFoldDB" id="A0A2T7CSN5"/>
<feature type="domain" description="No apical meristem-associated C-terminal" evidence="2">
    <location>
        <begin position="241"/>
        <end position="343"/>
    </location>
</feature>
<dbReference type="OrthoDB" id="674687at2759"/>
<evidence type="ECO:0000313" key="3">
    <source>
        <dbReference type="EMBL" id="PUZ46344.1"/>
    </source>
</evidence>
<dbReference type="InterPro" id="IPR029466">
    <property type="entry name" value="NAM-associated_C"/>
</dbReference>
<dbReference type="PANTHER" id="PTHR45125">
    <property type="entry name" value="F21J9.4-RELATED"/>
    <property type="match status" value="1"/>
</dbReference>
<reference evidence="3 4" key="1">
    <citation type="submission" date="2018-04" db="EMBL/GenBank/DDBJ databases">
        <title>WGS assembly of Panicum hallii var. hallii HAL2.</title>
        <authorList>
            <person name="Lovell J."/>
            <person name="Jenkins J."/>
            <person name="Lowry D."/>
            <person name="Mamidi S."/>
            <person name="Sreedasyam A."/>
            <person name="Weng X."/>
            <person name="Barry K."/>
            <person name="Bonette J."/>
            <person name="Campitelli B."/>
            <person name="Daum C."/>
            <person name="Gordon S."/>
            <person name="Gould B."/>
            <person name="Lipzen A."/>
            <person name="MacQueen A."/>
            <person name="Palacio-Mejia J."/>
            <person name="Plott C."/>
            <person name="Shakirov E."/>
            <person name="Shu S."/>
            <person name="Yoshinaga Y."/>
            <person name="Zane M."/>
            <person name="Rokhsar D."/>
            <person name="Grimwood J."/>
            <person name="Schmutz J."/>
            <person name="Juenger T."/>
        </authorList>
    </citation>
    <scope>NUCLEOTIDE SEQUENCE [LARGE SCALE GENOMIC DNA]</scope>
    <source>
        <strain evidence="4">cv. HAL2</strain>
    </source>
</reference>
<protein>
    <recommendedName>
        <fullName evidence="2">No apical meristem-associated C-terminal domain-containing protein</fullName>
    </recommendedName>
</protein>
<evidence type="ECO:0000256" key="1">
    <source>
        <dbReference type="SAM" id="MobiDB-lite"/>
    </source>
</evidence>
<dbReference type="STRING" id="1504633.A0A2T7CSN5"/>
<gene>
    <name evidence="3" type="ORF">GQ55_7G065200</name>
</gene>
<evidence type="ECO:0000259" key="2">
    <source>
        <dbReference type="Pfam" id="PF14303"/>
    </source>
</evidence>
<dbReference type="Pfam" id="PF14303">
    <property type="entry name" value="NAM-associated"/>
    <property type="match status" value="1"/>
</dbReference>
<proteinExistence type="predicted"/>
<keyword evidence="4" id="KW-1185">Reference proteome</keyword>
<evidence type="ECO:0000313" key="4">
    <source>
        <dbReference type="Proteomes" id="UP000244336"/>
    </source>
</evidence>
<dbReference type="Gramene" id="PUZ46344">
    <property type="protein sequence ID" value="PUZ46344"/>
    <property type="gene ID" value="GQ55_7G065200"/>
</dbReference>
<feature type="region of interest" description="Disordered" evidence="1">
    <location>
        <begin position="266"/>
        <end position="318"/>
    </location>
</feature>
<feature type="region of interest" description="Disordered" evidence="1">
    <location>
        <begin position="92"/>
        <end position="119"/>
    </location>
</feature>
<name>A0A2T7CSN5_9POAL</name>
<dbReference type="EMBL" id="CM009755">
    <property type="protein sequence ID" value="PUZ46344.1"/>
    <property type="molecule type" value="Genomic_DNA"/>
</dbReference>
<organism evidence="3 4">
    <name type="scientific">Panicum hallii var. hallii</name>
    <dbReference type="NCBI Taxonomy" id="1504633"/>
    <lineage>
        <taxon>Eukaryota</taxon>
        <taxon>Viridiplantae</taxon>
        <taxon>Streptophyta</taxon>
        <taxon>Embryophyta</taxon>
        <taxon>Tracheophyta</taxon>
        <taxon>Spermatophyta</taxon>
        <taxon>Magnoliopsida</taxon>
        <taxon>Liliopsida</taxon>
        <taxon>Poales</taxon>
        <taxon>Poaceae</taxon>
        <taxon>PACMAD clade</taxon>
        <taxon>Panicoideae</taxon>
        <taxon>Panicodae</taxon>
        <taxon>Paniceae</taxon>
        <taxon>Panicinae</taxon>
        <taxon>Panicum</taxon>
        <taxon>Panicum sect. Panicum</taxon>
    </lineage>
</organism>
<accession>A0A2T7CSN5</accession>
<sequence length="351" mass="39523">MLLRVDELEVKETAGWTSPIPQFAQGIEDSEISRSEAGTDVIGVGLMHNQVVPPTGLDGRMRQDLLSSKEVAIYNLSCGSYFTDLLVNDVEESQDLPPPSQTTNGRAPAAAKGSQGRSKNFRDEEDILLVSAWLNVGMDQPLGIYWRRIHEYFNVNKTFESDCTQDSLMNRLSVIQHAVNLFCGCLSRIETRNHSGWSVENIIFFMYAHLSRLHFHVHISVLNLKITNACALLKAEDNKQKKFAYMHCWKILKDKPKWLERRKQIGTARTASNKKQKIVANPSPSSAPANATTDTNPSEGGSGRPKGKKEKQKLRQRSTIEALDYLMAKMKESDVEKDLKKQERCNKAFAL</sequence>
<dbReference type="PANTHER" id="PTHR45125:SF3">
    <property type="entry name" value="NO-APICAL-MERISTEM-ASSOCIATED CARBOXY-TERMINAL DOMAIN PROTEIN"/>
    <property type="match status" value="1"/>
</dbReference>
<dbReference type="Proteomes" id="UP000244336">
    <property type="component" value="Chromosome 7"/>
</dbReference>
<feature type="compositionally biased region" description="Basic residues" evidence="1">
    <location>
        <begin position="305"/>
        <end position="316"/>
    </location>
</feature>